<organism evidence="1 2">
    <name type="scientific">Bordetella trematum</name>
    <dbReference type="NCBI Taxonomy" id="123899"/>
    <lineage>
        <taxon>Bacteria</taxon>
        <taxon>Pseudomonadati</taxon>
        <taxon>Pseudomonadota</taxon>
        <taxon>Betaproteobacteria</taxon>
        <taxon>Burkholderiales</taxon>
        <taxon>Alcaligenaceae</taxon>
        <taxon>Bordetella</taxon>
    </lineage>
</organism>
<keyword evidence="2" id="KW-1185">Reference proteome</keyword>
<protein>
    <recommendedName>
        <fullName evidence="3">Phage protein</fullName>
    </recommendedName>
</protein>
<accession>A0A157SJG5</accession>
<dbReference type="OrthoDB" id="8641875at2"/>
<gene>
    <name evidence="1" type="ORF">SAMEA3906487_02277</name>
</gene>
<dbReference type="RefSeq" id="WP_063491945.1">
    <property type="nucleotide sequence ID" value="NZ_CP016340.1"/>
</dbReference>
<dbReference type="AlphaFoldDB" id="A0A157SJG5"/>
<evidence type="ECO:0000313" key="2">
    <source>
        <dbReference type="Proteomes" id="UP000076825"/>
    </source>
</evidence>
<sequence>MPAIPVHARIEAHMNDDEVKALAKLTEYLVRGAYAPGQSLFLTAAAGDAVVSGHMLTAACTVHAAAMRTLRERNQLA</sequence>
<reference evidence="1 2" key="1">
    <citation type="submission" date="2016-04" db="EMBL/GenBank/DDBJ databases">
        <authorList>
            <consortium name="Pathogen Informatics"/>
        </authorList>
    </citation>
    <scope>NUCLEOTIDE SEQUENCE [LARGE SCALE GENOMIC DNA]</scope>
    <source>
        <strain evidence="1 2">H044680328</strain>
    </source>
</reference>
<evidence type="ECO:0008006" key="3">
    <source>
        <dbReference type="Google" id="ProtNLM"/>
    </source>
</evidence>
<dbReference type="PATRIC" id="fig|123899.6.peg.2265"/>
<dbReference type="STRING" id="123899.SAMEA3906487_02277"/>
<dbReference type="EMBL" id="LT546645">
    <property type="protein sequence ID" value="SAI70589.1"/>
    <property type="molecule type" value="Genomic_DNA"/>
</dbReference>
<dbReference type="KEGG" id="btrm:SAMEA390648702277"/>
<name>A0A157SJG5_9BORD</name>
<proteinExistence type="predicted"/>
<dbReference type="GeneID" id="56590451"/>
<evidence type="ECO:0000313" key="1">
    <source>
        <dbReference type="EMBL" id="SAI70589.1"/>
    </source>
</evidence>
<dbReference type="Proteomes" id="UP000076825">
    <property type="component" value="Chromosome 1"/>
</dbReference>